<dbReference type="EMBL" id="JAAMPU010000104">
    <property type="protein sequence ID" value="NMH28068.1"/>
    <property type="molecule type" value="Genomic_DNA"/>
</dbReference>
<evidence type="ECO:0000313" key="2">
    <source>
        <dbReference type="Proteomes" id="UP000712080"/>
    </source>
</evidence>
<evidence type="ECO:0000313" key="1">
    <source>
        <dbReference type="EMBL" id="NMH28068.1"/>
    </source>
</evidence>
<dbReference type="Pfam" id="PF14253">
    <property type="entry name" value="AbiH"/>
    <property type="match status" value="1"/>
</dbReference>
<protein>
    <recommendedName>
        <fullName evidence="3">Bacteriophage abortive infection AbiH</fullName>
    </recommendedName>
</protein>
<proteinExistence type="predicted"/>
<accession>A0A972FLS0</accession>
<name>A0A972FLS0_9FLAO</name>
<dbReference type="RefSeq" id="WP_169527178.1">
    <property type="nucleotide sequence ID" value="NZ_JAAMPU010000104.1"/>
</dbReference>
<keyword evidence="2" id="KW-1185">Reference proteome</keyword>
<gene>
    <name evidence="1" type="ORF">G6047_08490</name>
</gene>
<dbReference type="AlphaFoldDB" id="A0A972FLS0"/>
<sequence>MNRLIIVGNGFDLAHGLPTSYKNFLSWYWTTLSSSMVQSHGTYTYQDFFIKLNIHDGIKFQSLSDLERLLDRPYYERGKHYAYLNDFFLSINRFLKEVNWVDIEMAYKESLELIFRTNHARMEDLITDLNKEFEEVRQLFRTYLVEEIDAKVNSEIYLDSMHRILNSWRPTQNFSNDFFSNPPKHLTHLRDMVNNDLPFHDLDGKTYILCFNYTNTVNLYISEHSRTIVNQIHGSYRDNNNPIVFGYGDESDELFPELEKANKNHYLEFTKSSSYLHSINYTTLMSFIDSDEFFVEVLGHSMALSDRTLLKGIFENENCKYIFMHYHQRDDNTDDFFDKAINIGRHFTDKNMLRRKVAPKAFCMPLPQCPKDK</sequence>
<comment type="caution">
    <text evidence="1">The sequence shown here is derived from an EMBL/GenBank/DDBJ whole genome shotgun (WGS) entry which is preliminary data.</text>
</comment>
<organism evidence="1 2">
    <name type="scientific">Flavobacterium silvaticum</name>
    <dbReference type="NCBI Taxonomy" id="1852020"/>
    <lineage>
        <taxon>Bacteria</taxon>
        <taxon>Pseudomonadati</taxon>
        <taxon>Bacteroidota</taxon>
        <taxon>Flavobacteriia</taxon>
        <taxon>Flavobacteriales</taxon>
        <taxon>Flavobacteriaceae</taxon>
        <taxon>Flavobacterium</taxon>
    </lineage>
</organism>
<dbReference type="Proteomes" id="UP000712080">
    <property type="component" value="Unassembled WGS sequence"/>
</dbReference>
<reference evidence="1" key="1">
    <citation type="submission" date="2020-02" db="EMBL/GenBank/DDBJ databases">
        <title>Flavobacterium sp. genome.</title>
        <authorList>
            <person name="Jung H.S."/>
            <person name="Baek J.H."/>
            <person name="Jeon C.O."/>
        </authorList>
    </citation>
    <scope>NUCLEOTIDE SEQUENCE</scope>
    <source>
        <strain evidence="1">SE-s28</strain>
    </source>
</reference>
<dbReference type="InterPro" id="IPR025935">
    <property type="entry name" value="AbiH"/>
</dbReference>
<evidence type="ECO:0008006" key="3">
    <source>
        <dbReference type="Google" id="ProtNLM"/>
    </source>
</evidence>